<organism evidence="2 3">
    <name type="scientific">Helicobacter aurati</name>
    <dbReference type="NCBI Taxonomy" id="137778"/>
    <lineage>
        <taxon>Bacteria</taxon>
        <taxon>Pseudomonadati</taxon>
        <taxon>Campylobacterota</taxon>
        <taxon>Epsilonproteobacteria</taxon>
        <taxon>Campylobacterales</taxon>
        <taxon>Helicobacteraceae</taxon>
        <taxon>Helicobacter</taxon>
    </lineage>
</organism>
<accession>A0A3D8IXX5</accession>
<comment type="caution">
    <text evidence="2">The sequence shown here is derived from an EMBL/GenBank/DDBJ whole genome shotgun (WGS) entry which is preliminary data.</text>
</comment>
<reference evidence="2 3" key="1">
    <citation type="submission" date="2018-04" db="EMBL/GenBank/DDBJ databases">
        <title>Novel Campyloabacter and Helicobacter Species and Strains.</title>
        <authorList>
            <person name="Mannion A.J."/>
            <person name="Shen Z."/>
            <person name="Fox J.G."/>
        </authorList>
    </citation>
    <scope>NUCLEOTIDE SEQUENCE [LARGE SCALE GENOMIC DNA]</scope>
    <source>
        <strain evidence="2 3">MIT 97-5075</strain>
    </source>
</reference>
<evidence type="ECO:0000313" key="2">
    <source>
        <dbReference type="EMBL" id="RDU69826.1"/>
    </source>
</evidence>
<dbReference type="SMART" id="SM00867">
    <property type="entry name" value="YceI"/>
    <property type="match status" value="1"/>
</dbReference>
<protein>
    <submittedName>
        <fullName evidence="2">YceI family protein</fullName>
    </submittedName>
</protein>
<dbReference type="AlphaFoldDB" id="A0A3D8IXX5"/>
<dbReference type="RefSeq" id="WP_104763797.1">
    <property type="nucleotide sequence ID" value="NZ_FZPM01000037.1"/>
</dbReference>
<dbReference type="PANTHER" id="PTHR34406">
    <property type="entry name" value="PROTEIN YCEI"/>
    <property type="match status" value="1"/>
</dbReference>
<keyword evidence="3" id="KW-1185">Reference proteome</keyword>
<dbReference type="Pfam" id="PF04264">
    <property type="entry name" value="YceI"/>
    <property type="match status" value="1"/>
</dbReference>
<name>A0A3D8IXX5_9HELI</name>
<dbReference type="Proteomes" id="UP000256424">
    <property type="component" value="Unassembled WGS sequence"/>
</dbReference>
<dbReference type="SUPFAM" id="SSF101874">
    <property type="entry name" value="YceI-like"/>
    <property type="match status" value="1"/>
</dbReference>
<feature type="domain" description="Lipid/polyisoprenoid-binding YceI-like" evidence="1">
    <location>
        <begin position="26"/>
        <end position="183"/>
    </location>
</feature>
<dbReference type="InterPro" id="IPR007372">
    <property type="entry name" value="Lipid/polyisoprenoid-bd_YceI"/>
</dbReference>
<dbReference type="Gene3D" id="2.40.128.110">
    <property type="entry name" value="Lipid/polyisoprenoid-binding, YceI-like"/>
    <property type="match status" value="1"/>
</dbReference>
<dbReference type="OrthoDB" id="5320699at2"/>
<gene>
    <name evidence="2" type="ORF">CQA66_08675</name>
</gene>
<evidence type="ECO:0000313" key="3">
    <source>
        <dbReference type="Proteomes" id="UP000256424"/>
    </source>
</evidence>
<dbReference type="EMBL" id="NXLW01000023">
    <property type="protein sequence ID" value="RDU69826.1"/>
    <property type="molecule type" value="Genomic_DNA"/>
</dbReference>
<proteinExistence type="predicted"/>
<dbReference type="InterPro" id="IPR036761">
    <property type="entry name" value="TTHA0802/YceI-like_sf"/>
</dbReference>
<dbReference type="PANTHER" id="PTHR34406:SF1">
    <property type="entry name" value="PROTEIN YCEI"/>
    <property type="match status" value="1"/>
</dbReference>
<sequence>MKTFFLFIKLYCLFALVFCGISFSREYNLYKDSHIGFSAGKFGLLRVQGEFKRASGSLQLEGEIIKSLQGEVVIASIFTGDMKRDAHLLEKDFFDEEHFKTGYFIMKSYEPQKHTDDGVVGKVIGDLSLHGKKREVVLDSVLQVDSSKPKLILKGKINIKDFGIKGSMMNNNKVSINIQTIWE</sequence>
<evidence type="ECO:0000259" key="1">
    <source>
        <dbReference type="SMART" id="SM00867"/>
    </source>
</evidence>